<reference evidence="7 8" key="1">
    <citation type="journal article" date="2014" name="Science">
        <title>Plant genetics. Early allopolyploid evolution in the post-Neolithic Brassica napus oilseed genome.</title>
        <authorList>
            <person name="Chalhoub B."/>
            <person name="Denoeud F."/>
            <person name="Liu S."/>
            <person name="Parkin I.A."/>
            <person name="Tang H."/>
            <person name="Wang X."/>
            <person name="Chiquet J."/>
            <person name="Belcram H."/>
            <person name="Tong C."/>
            <person name="Samans B."/>
            <person name="Correa M."/>
            <person name="Da Silva C."/>
            <person name="Just J."/>
            <person name="Falentin C."/>
            <person name="Koh C.S."/>
            <person name="Le Clainche I."/>
            <person name="Bernard M."/>
            <person name="Bento P."/>
            <person name="Noel B."/>
            <person name="Labadie K."/>
            <person name="Alberti A."/>
            <person name="Charles M."/>
            <person name="Arnaud D."/>
            <person name="Guo H."/>
            <person name="Daviaud C."/>
            <person name="Alamery S."/>
            <person name="Jabbari K."/>
            <person name="Zhao M."/>
            <person name="Edger P.P."/>
            <person name="Chelaifa H."/>
            <person name="Tack D."/>
            <person name="Lassalle G."/>
            <person name="Mestiri I."/>
            <person name="Schnel N."/>
            <person name="Le Paslier M.C."/>
            <person name="Fan G."/>
            <person name="Renault V."/>
            <person name="Bayer P.E."/>
            <person name="Golicz A.A."/>
            <person name="Manoli S."/>
            <person name="Lee T.H."/>
            <person name="Thi V.H."/>
            <person name="Chalabi S."/>
            <person name="Hu Q."/>
            <person name="Fan C."/>
            <person name="Tollenaere R."/>
            <person name="Lu Y."/>
            <person name="Battail C."/>
            <person name="Shen J."/>
            <person name="Sidebottom C.H."/>
            <person name="Wang X."/>
            <person name="Canaguier A."/>
            <person name="Chauveau A."/>
            <person name="Berard A."/>
            <person name="Deniot G."/>
            <person name="Guan M."/>
            <person name="Liu Z."/>
            <person name="Sun F."/>
            <person name="Lim Y.P."/>
            <person name="Lyons E."/>
            <person name="Town C.D."/>
            <person name="Bancroft I."/>
            <person name="Wang X."/>
            <person name="Meng J."/>
            <person name="Ma J."/>
            <person name="Pires J.C."/>
            <person name="King G.J."/>
            <person name="Brunel D."/>
            <person name="Delourme R."/>
            <person name="Renard M."/>
            <person name="Aury J.M."/>
            <person name="Adams K.L."/>
            <person name="Batley J."/>
            <person name="Snowdon R.J."/>
            <person name="Tost J."/>
            <person name="Edwards D."/>
            <person name="Zhou Y."/>
            <person name="Hua W."/>
            <person name="Sharpe A.G."/>
            <person name="Paterson A.H."/>
            <person name="Guan C."/>
            <person name="Wincker P."/>
        </authorList>
    </citation>
    <scope>NUCLEOTIDE SEQUENCE [LARGE SCALE GENOMIC DNA]</scope>
    <source>
        <strain evidence="8">cv. Darmor-bzh</strain>
    </source>
</reference>
<dbReference type="EMBL" id="LK032214">
    <property type="protein sequence ID" value="CDY28100.1"/>
    <property type="molecule type" value="Genomic_DNA"/>
</dbReference>
<dbReference type="InterPro" id="IPR044275">
    <property type="entry name" value="KRP"/>
</dbReference>
<evidence type="ECO:0000256" key="5">
    <source>
        <dbReference type="SAM" id="MobiDB-lite"/>
    </source>
</evidence>
<dbReference type="PIRSF" id="PIRSF017811">
    <property type="entry name" value="CDK_inhib_pln"/>
    <property type="match status" value="1"/>
</dbReference>
<accession>A0A078GNJ2</accession>
<dbReference type="Proteomes" id="UP000028999">
    <property type="component" value="Unassembled WGS sequence"/>
</dbReference>
<dbReference type="AlphaFoldDB" id="A0A078GNJ2"/>
<gene>
    <name evidence="7" type="primary">BnaC06g02810D</name>
    <name evidence="7" type="ORF">GSBRNA2T00039061001</name>
</gene>
<sequence>MNEMSERDSKETSFEGSSIKRMRLELDGDDSAVSRSQERTVSSSLAYSASDSEDEDHRSSSVSSGCSSSEIARDTGLPFLDLEAQQQISETEVSSLITINFSRAQGSPSSEILGEMDSATTTTKTERRVGQKQEKKAKAPTQAELDDFFSAAERGQQKRFTDKYNYDIVNDTPLEGRYEWVSLKP</sequence>
<dbReference type="Pfam" id="PF02234">
    <property type="entry name" value="CDI"/>
    <property type="match status" value="1"/>
</dbReference>
<dbReference type="PANTHER" id="PTHR46776">
    <property type="entry name" value="CYCLIN-DEPENDENT KINASE INHIBITOR 4-RELATED"/>
    <property type="match status" value="1"/>
</dbReference>
<feature type="domain" description="Cyclin-dependent kinase inhibitor" evidence="6">
    <location>
        <begin position="140"/>
        <end position="183"/>
    </location>
</feature>
<protein>
    <submittedName>
        <fullName evidence="7">BnaC06g02810D protein</fullName>
    </submittedName>
</protein>
<feature type="compositionally biased region" description="Basic and acidic residues" evidence="5">
    <location>
        <begin position="124"/>
        <end position="137"/>
    </location>
</feature>
<dbReference type="GO" id="GO:0045740">
    <property type="term" value="P:positive regulation of DNA replication"/>
    <property type="evidence" value="ECO:0000318"/>
    <property type="project" value="GO_Central"/>
</dbReference>
<dbReference type="OMA" id="LITINFR"/>
<evidence type="ECO:0000313" key="7">
    <source>
        <dbReference type="EMBL" id="CDY28100.1"/>
    </source>
</evidence>
<keyword evidence="8" id="KW-1185">Reference proteome</keyword>
<keyword evidence="3" id="KW-0649">Protein kinase inhibitor</keyword>
<feature type="region of interest" description="Disordered" evidence="5">
    <location>
        <begin position="106"/>
        <end position="143"/>
    </location>
</feature>
<dbReference type="GO" id="GO:0051726">
    <property type="term" value="P:regulation of cell cycle"/>
    <property type="evidence" value="ECO:0007669"/>
    <property type="project" value="InterPro"/>
</dbReference>
<keyword evidence="4" id="KW-0131">Cell cycle</keyword>
<dbReference type="GO" id="GO:0004861">
    <property type="term" value="F:cyclin-dependent protein serine/threonine kinase inhibitor activity"/>
    <property type="evidence" value="ECO:0000318"/>
    <property type="project" value="GO_Central"/>
</dbReference>
<dbReference type="InterPro" id="IPR044898">
    <property type="entry name" value="CDI_dom_sf"/>
</dbReference>
<evidence type="ECO:0000256" key="1">
    <source>
        <dbReference type="ARBA" id="ARBA00004642"/>
    </source>
</evidence>
<dbReference type="Gramene" id="CDY28100">
    <property type="protein sequence ID" value="CDY28100"/>
    <property type="gene ID" value="GSBRNA2T00039061001"/>
</dbReference>
<evidence type="ECO:0000256" key="3">
    <source>
        <dbReference type="ARBA" id="ARBA00023013"/>
    </source>
</evidence>
<dbReference type="PaxDb" id="3708-A0A078GNJ2"/>
<dbReference type="Gene3D" id="4.10.365.10">
    <property type="entry name" value="p27"/>
    <property type="match status" value="1"/>
</dbReference>
<name>A0A078GNJ2_BRANA</name>
<dbReference type="InterPro" id="IPR003175">
    <property type="entry name" value="CDI_dom"/>
</dbReference>
<organism evidence="7 8">
    <name type="scientific">Brassica napus</name>
    <name type="common">Rape</name>
    <dbReference type="NCBI Taxonomy" id="3708"/>
    <lineage>
        <taxon>Eukaryota</taxon>
        <taxon>Viridiplantae</taxon>
        <taxon>Streptophyta</taxon>
        <taxon>Embryophyta</taxon>
        <taxon>Tracheophyta</taxon>
        <taxon>Spermatophyta</taxon>
        <taxon>Magnoliopsida</taxon>
        <taxon>eudicotyledons</taxon>
        <taxon>Gunneridae</taxon>
        <taxon>Pentapetalae</taxon>
        <taxon>rosids</taxon>
        <taxon>malvids</taxon>
        <taxon>Brassicales</taxon>
        <taxon>Brassicaceae</taxon>
        <taxon>Brassiceae</taxon>
        <taxon>Brassica</taxon>
    </lineage>
</organism>
<proteinExistence type="inferred from homology"/>
<evidence type="ECO:0000259" key="6">
    <source>
        <dbReference type="Pfam" id="PF02234"/>
    </source>
</evidence>
<dbReference type="SMR" id="A0A078GNJ2"/>
<feature type="compositionally biased region" description="Basic and acidic residues" evidence="5">
    <location>
        <begin position="1"/>
        <end position="13"/>
    </location>
</feature>
<evidence type="ECO:0000313" key="8">
    <source>
        <dbReference type="Proteomes" id="UP000028999"/>
    </source>
</evidence>
<feature type="compositionally biased region" description="Low complexity" evidence="5">
    <location>
        <begin position="60"/>
        <end position="69"/>
    </location>
</feature>
<feature type="region of interest" description="Disordered" evidence="5">
    <location>
        <begin position="1"/>
        <end position="70"/>
    </location>
</feature>
<evidence type="ECO:0000256" key="4">
    <source>
        <dbReference type="ARBA" id="ARBA00023306"/>
    </source>
</evidence>
<dbReference type="STRING" id="3708.A0A078GNJ2"/>
<comment type="subcellular location">
    <subcellularLocation>
        <location evidence="1">Nucleus</location>
        <location evidence="1">Nucleoplasm</location>
    </subcellularLocation>
</comment>
<dbReference type="GO" id="GO:0005634">
    <property type="term" value="C:nucleus"/>
    <property type="evidence" value="ECO:0000318"/>
    <property type="project" value="GO_Central"/>
</dbReference>
<evidence type="ECO:0000256" key="2">
    <source>
        <dbReference type="ARBA" id="ARBA00010274"/>
    </source>
</evidence>
<dbReference type="GO" id="GO:0005654">
    <property type="term" value="C:nucleoplasm"/>
    <property type="evidence" value="ECO:0007669"/>
    <property type="project" value="UniProtKB-SubCell"/>
</dbReference>
<comment type="similarity">
    <text evidence="2">Belongs to the CDI family. ICK/KRP subfamily.</text>
</comment>